<proteinExistence type="predicted"/>
<protein>
    <submittedName>
        <fullName evidence="2">Uncharacterized protein</fullName>
    </submittedName>
</protein>
<gene>
    <name evidence="2" type="ORF">SY1_04660</name>
</gene>
<evidence type="ECO:0000256" key="1">
    <source>
        <dbReference type="SAM" id="Phobius"/>
    </source>
</evidence>
<reference evidence="3" key="1">
    <citation type="submission" date="2010-03" db="EMBL/GenBank/DDBJ databases">
        <title>The genome sequence of Synergistetes sp. SGP1.</title>
        <authorList>
            <consortium name="metaHIT consortium -- http://www.metahit.eu/"/>
            <person name="Pajon A."/>
            <person name="Turner K."/>
            <person name="Parkhill J."/>
            <person name="Wade W."/>
            <person name="Vartoukian S."/>
        </authorList>
    </citation>
    <scope>NUCLEOTIDE SEQUENCE [LARGE SCALE GENOMIC DNA]</scope>
    <source>
        <strain evidence="3">SGP1</strain>
    </source>
</reference>
<keyword evidence="1" id="KW-0472">Membrane</keyword>
<accession>A0AB94IVX1</accession>
<keyword evidence="3" id="KW-1185">Reference proteome</keyword>
<keyword evidence="1" id="KW-0812">Transmembrane</keyword>
<sequence>MKPETGILLFVGGMMMCMGMMMRMYTMDAVR</sequence>
<organism evidence="2 3">
    <name type="scientific">Fretibacterium fastidiosum</name>
    <dbReference type="NCBI Taxonomy" id="651822"/>
    <lineage>
        <taxon>Bacteria</taxon>
        <taxon>Thermotogati</taxon>
        <taxon>Synergistota</taxon>
        <taxon>Synergistia</taxon>
        <taxon>Synergistales</taxon>
        <taxon>Aminobacteriaceae</taxon>
        <taxon>Fretibacterium</taxon>
    </lineage>
</organism>
<dbReference type="KEGG" id="sbr:SY1_04660"/>
<keyword evidence="1" id="KW-1133">Transmembrane helix</keyword>
<evidence type="ECO:0000313" key="2">
    <source>
        <dbReference type="EMBL" id="CBL27898.1"/>
    </source>
</evidence>
<reference evidence="2 3" key="2">
    <citation type="submission" date="2010-03" db="EMBL/GenBank/DDBJ databases">
        <authorList>
            <person name="Pajon A."/>
        </authorList>
    </citation>
    <scope>NUCLEOTIDE SEQUENCE [LARGE SCALE GENOMIC DNA]</scope>
    <source>
        <strain evidence="2 3">SGP1</strain>
    </source>
</reference>
<dbReference type="AlphaFoldDB" id="A0AB94IVX1"/>
<evidence type="ECO:0000313" key="3">
    <source>
        <dbReference type="Proteomes" id="UP000008957"/>
    </source>
</evidence>
<dbReference type="EMBL" id="FP929056">
    <property type="protein sequence ID" value="CBL27898.1"/>
    <property type="molecule type" value="Genomic_DNA"/>
</dbReference>
<feature type="transmembrane region" description="Helical" evidence="1">
    <location>
        <begin position="6"/>
        <end position="25"/>
    </location>
</feature>
<dbReference type="Proteomes" id="UP000008957">
    <property type="component" value="Chromosome"/>
</dbReference>
<name>A0AB94IVX1_9BACT</name>